<dbReference type="Proteomes" id="UP001207528">
    <property type="component" value="Unassembled WGS sequence"/>
</dbReference>
<reference evidence="3" key="2">
    <citation type="submission" date="2020-07" db="EMBL/GenBank/DDBJ databases">
        <authorList>
            <person name="Pettersson B.M.F."/>
            <person name="Behra P.R.K."/>
            <person name="Ramesh M."/>
            <person name="Das S."/>
            <person name="Dasgupta S."/>
            <person name="Kirsebom L.A."/>
        </authorList>
    </citation>
    <scope>NUCLEOTIDE SEQUENCE</scope>
    <source>
        <strain evidence="3">DSM 44203</strain>
    </source>
</reference>
<dbReference type="InterPro" id="IPR000073">
    <property type="entry name" value="AB_hydrolase_1"/>
</dbReference>
<sequence length="313" mass="33711">MVNLVRHPVRVPRVEKPRAEGRFYLPGGRRLGFAEFGAPDGDPVLWFHGTPGGRRQFPLLGRRAAEKLNLRVIVIGRPGTGLSDPHPYESVADWAADMTHVADDLGAERLAVAGLSGGGPYALACAAVPPLSSRVAAVAVLGGVVPSVGPDALATGAIDLARRFAPVLHGFRRPIAETVHVLLLPVLPLAHYVCQAYASVVPEGDRRVLKDSEMEGMFIEDLVLISKGRFQAIVDDARLFGRDWGFRLGDVSAPVRWWHGDADNIVPLRCAEAAIDLLPNAELVLRRQESHLGGFATADEVLGYLRSELDSAP</sequence>
<evidence type="ECO:0000313" key="2">
    <source>
        <dbReference type="EMBL" id="GAT08449.1"/>
    </source>
</evidence>
<dbReference type="EMBL" id="JACKTI010000057">
    <property type="protein sequence ID" value="MCV7025968.1"/>
    <property type="molecule type" value="Genomic_DNA"/>
</dbReference>
<evidence type="ECO:0000313" key="3">
    <source>
        <dbReference type="EMBL" id="MCV7025968.1"/>
    </source>
</evidence>
<dbReference type="InterPro" id="IPR029058">
    <property type="entry name" value="AB_hydrolase_fold"/>
</dbReference>
<evidence type="ECO:0000259" key="1">
    <source>
        <dbReference type="Pfam" id="PF00561"/>
    </source>
</evidence>
<dbReference type="InterPro" id="IPR050471">
    <property type="entry name" value="AB_hydrolase"/>
</dbReference>
<dbReference type="PANTHER" id="PTHR43433">
    <property type="entry name" value="HYDROLASE, ALPHA/BETA FOLD FAMILY PROTEIN"/>
    <property type="match status" value="1"/>
</dbReference>
<dbReference type="SUPFAM" id="SSF53474">
    <property type="entry name" value="alpha/beta-Hydrolases"/>
    <property type="match status" value="1"/>
</dbReference>
<keyword evidence="3" id="KW-0378">Hydrolase</keyword>
<dbReference type="Pfam" id="PF00561">
    <property type="entry name" value="Abhydrolase_1"/>
    <property type="match status" value="1"/>
</dbReference>
<dbReference type="Proteomes" id="UP000069773">
    <property type="component" value="Unassembled WGS sequence"/>
</dbReference>
<reference evidence="3" key="3">
    <citation type="journal article" date="2022" name="BMC Genomics">
        <title>Comparative genome analysis of mycobacteria focusing on tRNA and non-coding RNA.</title>
        <authorList>
            <person name="Behra P.R.K."/>
            <person name="Pettersson B.M.F."/>
            <person name="Ramesh M."/>
            <person name="Das S."/>
            <person name="Dasgupta S."/>
            <person name="Kirsebom L.A."/>
        </authorList>
    </citation>
    <scope>NUCLEOTIDE SEQUENCE</scope>
    <source>
        <strain evidence="3">DSM 44203</strain>
    </source>
</reference>
<dbReference type="PANTHER" id="PTHR43433:SF10">
    <property type="entry name" value="AB HYDROLASE-1 DOMAIN-CONTAINING PROTEIN"/>
    <property type="match status" value="1"/>
</dbReference>
<accession>A0AAW5SQG4</accession>
<dbReference type="Gene3D" id="3.40.50.1820">
    <property type="entry name" value="alpha/beta hydrolase"/>
    <property type="match status" value="1"/>
</dbReference>
<gene>
    <name evidence="3" type="ORF">H7I77_21890</name>
    <name evidence="2" type="ORF">RMCN_1582</name>
</gene>
<evidence type="ECO:0000313" key="4">
    <source>
        <dbReference type="Proteomes" id="UP000069773"/>
    </source>
</evidence>
<name>A0AAW5SQG4_MYCNV</name>
<dbReference type="GO" id="GO:0016787">
    <property type="term" value="F:hydrolase activity"/>
    <property type="evidence" value="ECO:0007669"/>
    <property type="project" value="UniProtKB-KW"/>
</dbReference>
<feature type="domain" description="AB hydrolase-1" evidence="1">
    <location>
        <begin position="43"/>
        <end position="291"/>
    </location>
</feature>
<evidence type="ECO:0000313" key="5">
    <source>
        <dbReference type="Proteomes" id="UP001207528"/>
    </source>
</evidence>
<keyword evidence="4" id="KW-1185">Reference proteome</keyword>
<protein>
    <submittedName>
        <fullName evidence="2 3">Alpha/beta hydrolase</fullName>
    </submittedName>
</protein>
<dbReference type="AlphaFoldDB" id="A0AAW5SQG4"/>
<comment type="caution">
    <text evidence="3">The sequence shown here is derived from an EMBL/GenBank/DDBJ whole genome shotgun (WGS) entry which is preliminary data.</text>
</comment>
<dbReference type="RefSeq" id="WP_067388225.1">
    <property type="nucleotide sequence ID" value="NZ_BCTA01000023.1"/>
</dbReference>
<proteinExistence type="predicted"/>
<organism evidence="3 5">
    <name type="scientific">Mycolicibacterium novocastrense</name>
    <name type="common">Mycobacterium novocastrense</name>
    <dbReference type="NCBI Taxonomy" id="59813"/>
    <lineage>
        <taxon>Bacteria</taxon>
        <taxon>Bacillati</taxon>
        <taxon>Actinomycetota</taxon>
        <taxon>Actinomycetes</taxon>
        <taxon>Mycobacteriales</taxon>
        <taxon>Mycobacteriaceae</taxon>
        <taxon>Mycolicibacterium</taxon>
    </lineage>
</organism>
<reference evidence="2 4" key="1">
    <citation type="journal article" date="2016" name="Genome Announc.">
        <title>Draft Genome Sequences of Five Rapidly Growing Mycobacterium Species, M. thermoresistibile, M. fortuitum subsp. acetamidolyticum, M. canariasense, M. brisbanense, and M. novocastrense.</title>
        <authorList>
            <person name="Katahira K."/>
            <person name="Ogura Y."/>
            <person name="Gotoh Y."/>
            <person name="Hayashi T."/>
        </authorList>
    </citation>
    <scope>NUCLEOTIDE SEQUENCE [LARGE SCALE GENOMIC DNA]</scope>
    <source>
        <strain evidence="2 4">JCM18114</strain>
    </source>
</reference>
<dbReference type="EMBL" id="BCTA01000023">
    <property type="protein sequence ID" value="GAT08449.1"/>
    <property type="molecule type" value="Genomic_DNA"/>
</dbReference>